<evidence type="ECO:0000313" key="7">
    <source>
        <dbReference type="EMBL" id="RMH94892.1"/>
    </source>
</evidence>
<evidence type="ECO:0000256" key="1">
    <source>
        <dbReference type="ARBA" id="ARBA00011063"/>
    </source>
</evidence>
<keyword evidence="4" id="KW-0904">Protein phosphatase</keyword>
<sequence>MKILMVCLGNICRSPMMQGWLETAVAGEPGLAGRIEVDSAAIGPWHVGRPPDPRAIAEARRNGVGIAGQRARQIGPDDFHDSDLILFADADTLHEGRVRAGGRGRAELARYLDWAGIDGGRDLADPYYGDAGDFERAWWRVAEGGGAVVRRLLDIQRR</sequence>
<dbReference type="SUPFAM" id="SSF52788">
    <property type="entry name" value="Phosphotyrosine protein phosphatases I"/>
    <property type="match status" value="1"/>
</dbReference>
<dbReference type="RefSeq" id="WP_122100278.1">
    <property type="nucleotide sequence ID" value="NZ_RFLY01000001.1"/>
</dbReference>
<keyword evidence="3" id="KW-0378">Hydrolase</keyword>
<comment type="similarity">
    <text evidence="1">Belongs to the low molecular weight phosphotyrosine protein phosphatase family.</text>
</comment>
<dbReference type="InterPro" id="IPR050438">
    <property type="entry name" value="LMW_PTPase"/>
</dbReference>
<dbReference type="EC" id="3.1.3.48" evidence="2"/>
<accession>A0A3M2I6Q4</accession>
<dbReference type="SMART" id="SM00226">
    <property type="entry name" value="LMWPc"/>
    <property type="match status" value="1"/>
</dbReference>
<dbReference type="GO" id="GO:0004725">
    <property type="term" value="F:protein tyrosine phosphatase activity"/>
    <property type="evidence" value="ECO:0007669"/>
    <property type="project" value="UniProtKB-EC"/>
</dbReference>
<dbReference type="Pfam" id="PF01451">
    <property type="entry name" value="LMWPc"/>
    <property type="match status" value="1"/>
</dbReference>
<dbReference type="PANTHER" id="PTHR11717">
    <property type="entry name" value="LOW MOLECULAR WEIGHT PROTEIN TYROSINE PHOSPHATASE"/>
    <property type="match status" value="1"/>
</dbReference>
<evidence type="ECO:0000256" key="3">
    <source>
        <dbReference type="ARBA" id="ARBA00022801"/>
    </source>
</evidence>
<feature type="domain" description="Phosphotyrosine protein phosphatase I" evidence="6">
    <location>
        <begin position="1"/>
        <end position="151"/>
    </location>
</feature>
<evidence type="ECO:0000256" key="2">
    <source>
        <dbReference type="ARBA" id="ARBA00013064"/>
    </source>
</evidence>
<feature type="active site" description="Proton donor" evidence="5">
    <location>
        <position position="125"/>
    </location>
</feature>
<keyword evidence="8" id="KW-1185">Reference proteome</keyword>
<comment type="caution">
    <text evidence="7">The sequence shown here is derived from an EMBL/GenBank/DDBJ whole genome shotgun (WGS) entry which is preliminary data.</text>
</comment>
<evidence type="ECO:0000313" key="8">
    <source>
        <dbReference type="Proteomes" id="UP000275012"/>
    </source>
</evidence>
<dbReference type="CDD" id="cd16343">
    <property type="entry name" value="LMWPTP"/>
    <property type="match status" value="1"/>
</dbReference>
<proteinExistence type="inferred from homology"/>
<dbReference type="InterPro" id="IPR017867">
    <property type="entry name" value="Tyr_phospatase_low_mol_wt"/>
</dbReference>
<evidence type="ECO:0000256" key="5">
    <source>
        <dbReference type="PIRSR" id="PIRSR617867-1"/>
    </source>
</evidence>
<dbReference type="InterPro" id="IPR023485">
    <property type="entry name" value="Ptyr_pPase"/>
</dbReference>
<dbReference type="Gene3D" id="3.40.50.2300">
    <property type="match status" value="1"/>
</dbReference>
<dbReference type="OrthoDB" id="9784339at2"/>
<feature type="active site" description="Nucleophile" evidence="5">
    <location>
        <position position="13"/>
    </location>
</feature>
<dbReference type="EMBL" id="RFLY01000001">
    <property type="protein sequence ID" value="RMH94892.1"/>
    <property type="molecule type" value="Genomic_DNA"/>
</dbReference>
<dbReference type="AlphaFoldDB" id="A0A3M2I6Q4"/>
<gene>
    <name evidence="7" type="ORF">EBB59_00945</name>
</gene>
<protein>
    <recommendedName>
        <fullName evidence="2">protein-tyrosine-phosphatase</fullName>
        <ecNumber evidence="2">3.1.3.48</ecNumber>
    </recommendedName>
</protein>
<dbReference type="InterPro" id="IPR036196">
    <property type="entry name" value="Ptyr_pPase_sf"/>
</dbReference>
<organism evidence="7 8">
    <name type="scientific">Solilutibacter pythonis</name>
    <dbReference type="NCBI Taxonomy" id="2483112"/>
    <lineage>
        <taxon>Bacteria</taxon>
        <taxon>Pseudomonadati</taxon>
        <taxon>Pseudomonadota</taxon>
        <taxon>Gammaproteobacteria</taxon>
        <taxon>Lysobacterales</taxon>
        <taxon>Lysobacteraceae</taxon>
        <taxon>Solilutibacter</taxon>
    </lineage>
</organism>
<dbReference type="PRINTS" id="PR00719">
    <property type="entry name" value="LMWPTPASE"/>
</dbReference>
<name>A0A3M2I6Q4_9GAMM</name>
<reference evidence="7 8" key="1">
    <citation type="submission" date="2018-10" db="EMBL/GenBank/DDBJ databases">
        <title>Proposal of Lysobacter pythonis sp. nov. isolated from royal pythons (Python regius).</title>
        <authorList>
            <person name="Hans-Juergen B."/>
            <person name="Huptas C."/>
            <person name="Sandra B."/>
            <person name="Igor L."/>
            <person name="Joachim S."/>
            <person name="Siegfried S."/>
            <person name="Mareike W."/>
            <person name="Peter K."/>
        </authorList>
    </citation>
    <scope>NUCLEOTIDE SEQUENCE [LARGE SCALE GENOMIC DNA]</scope>
    <source>
        <strain evidence="7 8">4284/11</strain>
    </source>
</reference>
<evidence type="ECO:0000259" key="6">
    <source>
        <dbReference type="SMART" id="SM00226"/>
    </source>
</evidence>
<feature type="active site" description="Nucleophile" evidence="5">
    <location>
        <position position="7"/>
    </location>
</feature>
<dbReference type="Proteomes" id="UP000275012">
    <property type="component" value="Unassembled WGS sequence"/>
</dbReference>
<evidence type="ECO:0000256" key="4">
    <source>
        <dbReference type="ARBA" id="ARBA00022912"/>
    </source>
</evidence>
<dbReference type="PANTHER" id="PTHR11717:SF7">
    <property type="entry name" value="LOW MOLECULAR WEIGHT PHOSPHOTYROSINE PROTEIN PHOSPHATASE"/>
    <property type="match status" value="1"/>
</dbReference>